<dbReference type="InterPro" id="IPR012337">
    <property type="entry name" value="RNaseH-like_sf"/>
</dbReference>
<dbReference type="FunFam" id="3.30.420.10:FF:000054">
    <property type="entry name" value="Werner Syndrome-like exonuclease"/>
    <property type="match status" value="1"/>
</dbReference>
<dbReference type="GO" id="GO:0005634">
    <property type="term" value="C:nucleus"/>
    <property type="evidence" value="ECO:0007669"/>
    <property type="project" value="TreeGrafter"/>
</dbReference>
<accession>A0A0B2ST43</accession>
<dbReference type="SUPFAM" id="SSF53098">
    <property type="entry name" value="Ribonuclease H-like"/>
    <property type="match status" value="1"/>
</dbReference>
<dbReference type="GO" id="GO:0003676">
    <property type="term" value="F:nucleic acid binding"/>
    <property type="evidence" value="ECO:0007669"/>
    <property type="project" value="InterPro"/>
</dbReference>
<dbReference type="SMART" id="SM00474">
    <property type="entry name" value="35EXOc"/>
    <property type="match status" value="1"/>
</dbReference>
<name>A0A0B2ST43_GLYSO</name>
<dbReference type="GO" id="GO:0008408">
    <property type="term" value="F:3'-5' exonuclease activity"/>
    <property type="evidence" value="ECO:0007669"/>
    <property type="project" value="InterPro"/>
</dbReference>
<organism evidence="4">
    <name type="scientific">Glycine soja</name>
    <name type="common">Wild soybean</name>
    <dbReference type="NCBI Taxonomy" id="3848"/>
    <lineage>
        <taxon>Eukaryota</taxon>
        <taxon>Viridiplantae</taxon>
        <taxon>Streptophyta</taxon>
        <taxon>Embryophyta</taxon>
        <taxon>Tracheophyta</taxon>
        <taxon>Spermatophyta</taxon>
        <taxon>Magnoliopsida</taxon>
        <taxon>eudicotyledons</taxon>
        <taxon>Gunneridae</taxon>
        <taxon>Pentapetalae</taxon>
        <taxon>rosids</taxon>
        <taxon>fabids</taxon>
        <taxon>Fabales</taxon>
        <taxon>Fabaceae</taxon>
        <taxon>Papilionoideae</taxon>
        <taxon>50 kb inversion clade</taxon>
        <taxon>NPAAA clade</taxon>
        <taxon>indigoferoid/millettioid clade</taxon>
        <taxon>Phaseoleae</taxon>
        <taxon>Glycine</taxon>
        <taxon>Glycine subgen. Soja</taxon>
    </lineage>
</organism>
<dbReference type="PANTHER" id="PTHR13620:SF121">
    <property type="entry name" value="EMB|CAB82946.1-RELATED"/>
    <property type="match status" value="1"/>
</dbReference>
<dbReference type="InterPro" id="IPR036397">
    <property type="entry name" value="RNaseH_sf"/>
</dbReference>
<evidence type="ECO:0000256" key="1">
    <source>
        <dbReference type="ARBA" id="ARBA00022722"/>
    </source>
</evidence>
<dbReference type="PANTHER" id="PTHR13620">
    <property type="entry name" value="3-5 EXONUCLEASE"/>
    <property type="match status" value="1"/>
</dbReference>
<dbReference type="EMBL" id="KN640811">
    <property type="protein sequence ID" value="KHN47412.1"/>
    <property type="molecule type" value="Genomic_DNA"/>
</dbReference>
<dbReference type="EC" id="3.6.4.12" evidence="4"/>
<dbReference type="GO" id="GO:0005737">
    <property type="term" value="C:cytoplasm"/>
    <property type="evidence" value="ECO:0007669"/>
    <property type="project" value="TreeGrafter"/>
</dbReference>
<dbReference type="InterPro" id="IPR002562">
    <property type="entry name" value="3'-5'_exonuclease_dom"/>
</dbReference>
<reference evidence="4" key="1">
    <citation type="submission" date="2014-07" db="EMBL/GenBank/DDBJ databases">
        <title>Identification of a novel salt tolerance gene in wild soybean by whole-genome sequencing.</title>
        <authorList>
            <person name="Lam H.-M."/>
            <person name="Qi X."/>
            <person name="Li M.-W."/>
            <person name="Liu X."/>
            <person name="Xie M."/>
            <person name="Ni M."/>
            <person name="Xu X."/>
        </authorList>
    </citation>
    <scope>NUCLEOTIDE SEQUENCE [LARGE SCALE GENOMIC DNA]</scope>
    <source>
        <tissue evidence="4">Root</tissue>
    </source>
</reference>
<protein>
    <submittedName>
        <fullName evidence="4">Werner Syndrome-like exonuclease</fullName>
        <ecNumber evidence="4">3.6.4.12</ecNumber>
    </submittedName>
</protein>
<dbReference type="GO" id="GO:0003678">
    <property type="term" value="F:DNA helicase activity"/>
    <property type="evidence" value="ECO:0007669"/>
    <property type="project" value="UniProtKB-EC"/>
</dbReference>
<dbReference type="InterPro" id="IPR051132">
    <property type="entry name" value="3-5_Exonuclease_domain"/>
</dbReference>
<dbReference type="AlphaFoldDB" id="A0A0B2ST43"/>
<proteinExistence type="predicted"/>
<dbReference type="CDD" id="cd06141">
    <property type="entry name" value="WRN_exo"/>
    <property type="match status" value="1"/>
</dbReference>
<evidence type="ECO:0000313" key="4">
    <source>
        <dbReference type="EMBL" id="KHN47412.1"/>
    </source>
</evidence>
<dbReference type="GO" id="GO:0006139">
    <property type="term" value="P:nucleobase-containing compound metabolic process"/>
    <property type="evidence" value="ECO:0007669"/>
    <property type="project" value="InterPro"/>
</dbReference>
<dbReference type="Proteomes" id="UP000053555">
    <property type="component" value="Unassembled WGS sequence"/>
</dbReference>
<evidence type="ECO:0000259" key="3">
    <source>
        <dbReference type="SMART" id="SM00474"/>
    </source>
</evidence>
<keyword evidence="4" id="KW-0269">Exonuclease</keyword>
<dbReference type="Gene3D" id="3.30.420.10">
    <property type="entry name" value="Ribonuclease H-like superfamily/Ribonuclease H"/>
    <property type="match status" value="1"/>
</dbReference>
<sequence length="190" mass="21454">MYLVSCDGLTIETTITDKSGIVDKWIQVVSSTYAGKQRIVGLDTEWTTAKKPKMKVAILQLCIENKCLIIQLFHMDNIPQSLRSFLMDSNFEFVGVGVINDLRMLKNDYGLECNKGIDVSLLAKEKWPHRISSGALKYLAKELVGLEMEKSKAVCTSEWQSKELTQTQIEYACIDAYASFKIGKMILNQD</sequence>
<dbReference type="Pfam" id="PF01612">
    <property type="entry name" value="DNA_pol_A_exo1"/>
    <property type="match status" value="1"/>
</dbReference>
<keyword evidence="1" id="KW-0540">Nuclease</keyword>
<gene>
    <name evidence="4" type="ORF">glysoja_041549</name>
</gene>
<evidence type="ECO:0000256" key="2">
    <source>
        <dbReference type="ARBA" id="ARBA00022801"/>
    </source>
</evidence>
<keyword evidence="2 4" id="KW-0378">Hydrolase</keyword>
<feature type="domain" description="3'-5' exonuclease" evidence="3">
    <location>
        <begin position="13"/>
        <end position="190"/>
    </location>
</feature>